<dbReference type="NCBIfam" id="TIGR01409">
    <property type="entry name" value="TAT_signal_seq"/>
    <property type="match status" value="1"/>
</dbReference>
<dbReference type="KEGG" id="tuz:TUZN_1104"/>
<evidence type="ECO:0000256" key="1">
    <source>
        <dbReference type="SAM" id="Phobius"/>
    </source>
</evidence>
<dbReference type="AlphaFoldDB" id="F2L0A2"/>
<dbReference type="PANTHER" id="PTHR43755:SF1">
    <property type="entry name" value="FAD-DEPENDENT PYRIDINE NUCLEOTIDE-DISULPHIDE OXIDOREDUCTASE"/>
    <property type="match status" value="1"/>
</dbReference>
<name>F2L0A2_THEU7</name>
<reference key="2">
    <citation type="submission" date="2011-03" db="EMBL/GenBank/DDBJ databases">
        <title>Complete genome sequence of the thermoacidophilic crenarchaeon Thermoproteus uzoniensis 768-20.</title>
        <authorList>
            <person name="Mardanov A.V."/>
            <person name="Gumerov V.M."/>
            <person name="Beletsky A.V."/>
            <person name="Prokofeva M.I."/>
            <person name="Bonch-Osmolovskaya E.A."/>
            <person name="Ravin N.V."/>
            <person name="Skryabin K.G."/>
        </authorList>
    </citation>
    <scope>NUCLEOTIDE SEQUENCE</scope>
    <source>
        <strain>768-20</strain>
    </source>
</reference>
<feature type="domain" description="FAD/NAD(P)-binding" evidence="2">
    <location>
        <begin position="36"/>
        <end position="146"/>
    </location>
</feature>
<dbReference type="SUPFAM" id="SSF51905">
    <property type="entry name" value="FAD/NAD(P)-binding domain"/>
    <property type="match status" value="1"/>
</dbReference>
<dbReference type="InterPro" id="IPR052541">
    <property type="entry name" value="SQRD"/>
</dbReference>
<dbReference type="PRINTS" id="PR00411">
    <property type="entry name" value="PNDRDTASEI"/>
</dbReference>
<proteinExistence type="predicted"/>
<sequence>MRRRDFLKFLSALAAAAAGGFIAGWSLLKPRVEKADVVVVGGGVAGSVVAYLLRRNGVRAVVLDKGGVYIVGPAKEDVVLGMAQPGQYAVGPSGLAGGEVFAVDPANRLVYSTAGVYEYRYLVLAPGVHLAYNLVKISGRPNFINIYDTPNVLSNAGRLASAKGRVVISHPGLPYRCTSAPYELAFLLKWLRPEAQITVVSGVKYVPADFSDQLSALGGAIYKLLDERGIGFVGGREVVEVAEGHVVLDDGEALAYDWLVWTPPHVGPPWLIDAGLADESHKGYVEVDSRFRALGWDDVYAVGDATWHVVKTGWAAYYEAVHAAYYLLEDMGLPPSSPPPPYFYSEDEVRLSRDVAVRGAKMWRPFYGPVVWRADYGASPEWAVVKYDWMSRMKYLLSLIRK</sequence>
<keyword evidence="1" id="KW-1133">Transmembrane helix</keyword>
<dbReference type="InterPro" id="IPR036188">
    <property type="entry name" value="FAD/NAD-bd_sf"/>
</dbReference>
<dbReference type="InterPro" id="IPR023753">
    <property type="entry name" value="FAD/NAD-binding_dom"/>
</dbReference>
<dbReference type="PANTHER" id="PTHR43755">
    <property type="match status" value="1"/>
</dbReference>
<keyword evidence="4" id="KW-1185">Reference proteome</keyword>
<dbReference type="eggNOG" id="arCOG01065">
    <property type="taxonomic scope" value="Archaea"/>
</dbReference>
<dbReference type="GeneID" id="10360633"/>
<evidence type="ECO:0000313" key="4">
    <source>
        <dbReference type="Proteomes" id="UP000008138"/>
    </source>
</evidence>
<dbReference type="EMBL" id="CP002590">
    <property type="protein sequence ID" value="AEA12584.1"/>
    <property type="molecule type" value="Genomic_DNA"/>
</dbReference>
<evidence type="ECO:0000259" key="2">
    <source>
        <dbReference type="Pfam" id="PF07992"/>
    </source>
</evidence>
<dbReference type="HOGENOM" id="CLU_030742_1_0_2"/>
<accession>F2L0A2</accession>
<dbReference type="STRING" id="999630.TUZN_1104"/>
<dbReference type="InterPro" id="IPR019546">
    <property type="entry name" value="TAT_signal_bac_arc"/>
</dbReference>
<dbReference type="Proteomes" id="UP000008138">
    <property type="component" value="Chromosome"/>
</dbReference>
<feature type="transmembrane region" description="Helical" evidence="1">
    <location>
        <begin position="7"/>
        <end position="28"/>
    </location>
</feature>
<dbReference type="GO" id="GO:0016491">
    <property type="term" value="F:oxidoreductase activity"/>
    <property type="evidence" value="ECO:0007669"/>
    <property type="project" value="InterPro"/>
</dbReference>
<reference evidence="3 4" key="1">
    <citation type="journal article" date="2011" name="J. Bacteriol.">
        <title>Complete genome sequence of the thermoacidophilic crenarchaeon Thermoproteus uzoniensis 768-20.</title>
        <authorList>
            <person name="Mardanov A.V."/>
            <person name="Gumerov V.M."/>
            <person name="Beletsky A.V."/>
            <person name="Prokofeva M.I."/>
            <person name="Bonch-Osmolovskaya E.A."/>
            <person name="Ravin N.V."/>
            <person name="Skryabin K.G."/>
        </authorList>
    </citation>
    <scope>NUCLEOTIDE SEQUENCE [LARGE SCALE GENOMIC DNA]</scope>
    <source>
        <strain evidence="3 4">768-20</strain>
    </source>
</reference>
<evidence type="ECO:0000313" key="3">
    <source>
        <dbReference type="EMBL" id="AEA12584.1"/>
    </source>
</evidence>
<organism evidence="3 4">
    <name type="scientific">Thermoproteus uzoniensis (strain 768-20)</name>
    <dbReference type="NCBI Taxonomy" id="999630"/>
    <lineage>
        <taxon>Archaea</taxon>
        <taxon>Thermoproteota</taxon>
        <taxon>Thermoprotei</taxon>
        <taxon>Thermoproteales</taxon>
        <taxon>Thermoproteaceae</taxon>
        <taxon>Thermoproteus</taxon>
    </lineage>
</organism>
<protein>
    <submittedName>
        <fullName evidence="3">Flavoprotein reductase, putative</fullName>
    </submittedName>
</protein>
<dbReference type="RefSeq" id="WP_013679920.1">
    <property type="nucleotide sequence ID" value="NC_015315.1"/>
</dbReference>
<keyword evidence="1" id="KW-0812">Transmembrane</keyword>
<keyword evidence="1" id="KW-0472">Membrane</keyword>
<gene>
    <name evidence="3" type="ordered locus">TUZN_1104</name>
</gene>
<dbReference type="Pfam" id="PF07992">
    <property type="entry name" value="Pyr_redox_2"/>
    <property type="match status" value="1"/>
</dbReference>
<dbReference type="Gene3D" id="3.50.50.60">
    <property type="entry name" value="FAD/NAD(P)-binding domain"/>
    <property type="match status" value="2"/>
</dbReference>
<dbReference type="OrthoDB" id="29142at2157"/>